<proteinExistence type="evidence at transcript level"/>
<feature type="region of interest" description="Disordered" evidence="5">
    <location>
        <begin position="156"/>
        <end position="196"/>
    </location>
</feature>
<name>Q86LH5_9HYME</name>
<keyword evidence="1" id="KW-0479">Metal-binding</keyword>
<dbReference type="Gene3D" id="3.30.40.10">
    <property type="entry name" value="Zinc/RING finger domain, C3HC4 (zinc finger)"/>
    <property type="match status" value="1"/>
</dbReference>
<dbReference type="InterPro" id="IPR018957">
    <property type="entry name" value="Znf_C3HC4_RING-type"/>
</dbReference>
<evidence type="ECO:0000256" key="3">
    <source>
        <dbReference type="ARBA" id="ARBA00022833"/>
    </source>
</evidence>
<evidence type="ECO:0000313" key="7">
    <source>
        <dbReference type="EMBL" id="AAO47088.1"/>
    </source>
</evidence>
<keyword evidence="2 4" id="KW-0863">Zinc-finger</keyword>
<evidence type="ECO:0000256" key="5">
    <source>
        <dbReference type="SAM" id="MobiDB-lite"/>
    </source>
</evidence>
<dbReference type="InterPro" id="IPR013083">
    <property type="entry name" value="Znf_RING/FYVE/PHD"/>
</dbReference>
<reference evidence="7" key="1">
    <citation type="journal article" date="2003" name="Mol. Ecol.">
        <title>Differential gene expression in two strains of the endoparasitic wasp Venturia canescens identified by cDNA-amplified fragment length polymorphism analysis.</title>
        <authorList>
            <person name="Reineke A."/>
            <person name="Schmidt O."/>
            <person name="Zebitz C.P.W."/>
        </authorList>
    </citation>
    <scope>NUCLEOTIDE SEQUENCE</scope>
</reference>
<evidence type="ECO:0000259" key="6">
    <source>
        <dbReference type="PROSITE" id="PS50089"/>
    </source>
</evidence>
<dbReference type="OrthoDB" id="7698729at2759"/>
<feature type="compositionally biased region" description="Basic and acidic residues" evidence="5">
    <location>
        <begin position="169"/>
        <end position="181"/>
    </location>
</feature>
<dbReference type="EMBL" id="AY204698">
    <property type="protein sequence ID" value="AAO47088.1"/>
    <property type="molecule type" value="mRNA"/>
</dbReference>
<dbReference type="PROSITE" id="PS00518">
    <property type="entry name" value="ZF_RING_1"/>
    <property type="match status" value="1"/>
</dbReference>
<dbReference type="SUPFAM" id="SSF57850">
    <property type="entry name" value="RING/U-box"/>
    <property type="match status" value="1"/>
</dbReference>
<dbReference type="AlphaFoldDB" id="Q86LH5"/>
<organism evidence="7">
    <name type="scientific">Venturia canescens</name>
    <dbReference type="NCBI Taxonomy" id="32260"/>
    <lineage>
        <taxon>Eukaryota</taxon>
        <taxon>Metazoa</taxon>
        <taxon>Ecdysozoa</taxon>
        <taxon>Arthropoda</taxon>
        <taxon>Hexapoda</taxon>
        <taxon>Insecta</taxon>
        <taxon>Pterygota</taxon>
        <taxon>Neoptera</taxon>
        <taxon>Endopterygota</taxon>
        <taxon>Hymenoptera</taxon>
        <taxon>Apocrita</taxon>
        <taxon>Ichneumonoidea</taxon>
        <taxon>Ichneumonidae</taxon>
        <taxon>Campopleginae</taxon>
        <taxon>Dusona group</taxon>
        <taxon>Venturia</taxon>
    </lineage>
</organism>
<gene>
    <name evidence="7" type="primary">FP</name>
</gene>
<dbReference type="GO" id="GO:0008270">
    <property type="term" value="F:zinc ion binding"/>
    <property type="evidence" value="ECO:0007669"/>
    <property type="project" value="UniProtKB-KW"/>
</dbReference>
<protein>
    <submittedName>
        <fullName evidence="7">Putative zinc-finger protein</fullName>
    </submittedName>
</protein>
<evidence type="ECO:0000256" key="2">
    <source>
        <dbReference type="ARBA" id="ARBA00022771"/>
    </source>
</evidence>
<keyword evidence="3" id="KW-0862">Zinc</keyword>
<accession>Q86LH5</accession>
<feature type="domain" description="RING-type" evidence="6">
    <location>
        <begin position="217"/>
        <end position="256"/>
    </location>
</feature>
<evidence type="ECO:0000256" key="4">
    <source>
        <dbReference type="PROSITE-ProRule" id="PRU00175"/>
    </source>
</evidence>
<sequence>MCSNSNGRRTENCGNSENCGNLIEWMNGPVGNLVGIGVRALIDRATASGVGSSQKRDAVVGRKTVTKQQEYIDQFYDNIEAHLKGTLRVLKPAIEIKNVLCRGECRSVSQHETTGSEENFTPQKRKQCQPIHRGRVDRCCDAALTEMVGVTEIPKKLTQKQQQQQEQEQQERDRTLRDSGFRKSKSNVSTRRNIEQNIHPWEKKSGPCWKSKRLNSCLICKATTRDGASLAILPCKHSFCYPCLDKSNGPSRCQECYEAYFDMKNATHFSSSFS</sequence>
<dbReference type="InterPro" id="IPR001841">
    <property type="entry name" value="Znf_RING"/>
</dbReference>
<dbReference type="PROSITE" id="PS50089">
    <property type="entry name" value="ZF_RING_2"/>
    <property type="match status" value="1"/>
</dbReference>
<dbReference type="GO" id="GO:0005634">
    <property type="term" value="C:nucleus"/>
    <property type="evidence" value="ECO:0007669"/>
    <property type="project" value="UniProtKB-ARBA"/>
</dbReference>
<evidence type="ECO:0000256" key="1">
    <source>
        <dbReference type="ARBA" id="ARBA00022723"/>
    </source>
</evidence>
<dbReference type="InterPro" id="IPR017907">
    <property type="entry name" value="Znf_RING_CS"/>
</dbReference>
<dbReference type="SMART" id="SM00184">
    <property type="entry name" value="RING"/>
    <property type="match status" value="1"/>
</dbReference>
<dbReference type="Pfam" id="PF00097">
    <property type="entry name" value="zf-C3HC4"/>
    <property type="match status" value="1"/>
</dbReference>